<keyword evidence="1 3" id="KW-0413">Isomerase</keyword>
<evidence type="ECO:0000256" key="1">
    <source>
        <dbReference type="ARBA" id="ARBA00023235"/>
    </source>
</evidence>
<dbReference type="OrthoDB" id="9786584at2"/>
<dbReference type="InterPro" id="IPR036237">
    <property type="entry name" value="Xyl_isomerase-like_sf"/>
</dbReference>
<accession>A0A1M5ZMZ4</accession>
<dbReference type="RefSeq" id="WP_073030946.1">
    <property type="nucleotide sequence ID" value="NZ_FQXJ01000013.1"/>
</dbReference>
<protein>
    <submittedName>
        <fullName evidence="3">Sugar phosphate isomerase/epimerase</fullName>
    </submittedName>
</protein>
<evidence type="ECO:0000313" key="3">
    <source>
        <dbReference type="EMBL" id="SHI25600.1"/>
    </source>
</evidence>
<dbReference type="PANTHER" id="PTHR43489">
    <property type="entry name" value="ISOMERASE"/>
    <property type="match status" value="1"/>
</dbReference>
<dbReference type="InterPro" id="IPR013022">
    <property type="entry name" value="Xyl_isomerase-like_TIM-brl"/>
</dbReference>
<evidence type="ECO:0000259" key="2">
    <source>
        <dbReference type="Pfam" id="PF01261"/>
    </source>
</evidence>
<dbReference type="AlphaFoldDB" id="A0A1M5ZMZ4"/>
<organism evidence="3 4">
    <name type="scientific">Desulfosporosinus lacus DSM 15449</name>
    <dbReference type="NCBI Taxonomy" id="1121420"/>
    <lineage>
        <taxon>Bacteria</taxon>
        <taxon>Bacillati</taxon>
        <taxon>Bacillota</taxon>
        <taxon>Clostridia</taxon>
        <taxon>Eubacteriales</taxon>
        <taxon>Desulfitobacteriaceae</taxon>
        <taxon>Desulfosporosinus</taxon>
    </lineage>
</organism>
<name>A0A1M5ZMZ4_9FIRM</name>
<dbReference type="STRING" id="1121420.SAMN02746098_03446"/>
<dbReference type="InterPro" id="IPR050417">
    <property type="entry name" value="Sugar_Epim/Isomerase"/>
</dbReference>
<dbReference type="PANTHER" id="PTHR43489:SF7">
    <property type="entry name" value="3-DEHYDRO-D-GULOSIDE 4-EPIMERASE-RELATED"/>
    <property type="match status" value="1"/>
</dbReference>
<sequence>MKLAYTVCTPDTKGKYLAYRGDLKEMFASLKGIGYQGVEAFVRDPREMDQDEFCRLLMSYDLELAAVGTGPIVAEDKISFTSSDEGVRNEAVERTKAAVDFAARLGAQVNIGKLRGNVKQGDQVQAKEWRDQAFKIVCQYAALKNVTITLEPQCRFAIDNLNSTQEALAWVKQQQLSNLFIMMDVFHMNIEDKSQAASFIEAKDFNLHMHFADNDRGVPGTSKIDFVDAVRVLKALGYNRYISMEIDQLPDCYSAAKASFDYVNRLIKEG</sequence>
<dbReference type="Proteomes" id="UP000183954">
    <property type="component" value="Unassembled WGS sequence"/>
</dbReference>
<dbReference type="SUPFAM" id="SSF51658">
    <property type="entry name" value="Xylose isomerase-like"/>
    <property type="match status" value="1"/>
</dbReference>
<reference evidence="4" key="1">
    <citation type="submission" date="2016-11" db="EMBL/GenBank/DDBJ databases">
        <authorList>
            <person name="Varghese N."/>
            <person name="Submissions S."/>
        </authorList>
    </citation>
    <scope>NUCLEOTIDE SEQUENCE [LARGE SCALE GENOMIC DNA]</scope>
    <source>
        <strain evidence="4">DSM 15449</strain>
    </source>
</reference>
<gene>
    <name evidence="3" type="ORF">SAMN02746098_03446</name>
</gene>
<keyword evidence="4" id="KW-1185">Reference proteome</keyword>
<feature type="domain" description="Xylose isomerase-like TIM barrel" evidence="2">
    <location>
        <begin position="28"/>
        <end position="247"/>
    </location>
</feature>
<evidence type="ECO:0000313" key="4">
    <source>
        <dbReference type="Proteomes" id="UP000183954"/>
    </source>
</evidence>
<dbReference type="EMBL" id="FQXJ01000013">
    <property type="protein sequence ID" value="SHI25600.1"/>
    <property type="molecule type" value="Genomic_DNA"/>
</dbReference>
<proteinExistence type="predicted"/>
<dbReference type="GO" id="GO:0016853">
    <property type="term" value="F:isomerase activity"/>
    <property type="evidence" value="ECO:0007669"/>
    <property type="project" value="UniProtKB-KW"/>
</dbReference>
<dbReference type="Pfam" id="PF01261">
    <property type="entry name" value="AP_endonuc_2"/>
    <property type="match status" value="1"/>
</dbReference>
<dbReference type="Gene3D" id="3.20.20.150">
    <property type="entry name" value="Divalent-metal-dependent TIM barrel enzymes"/>
    <property type="match status" value="1"/>
</dbReference>